<accession>A0A830DH73</accession>
<evidence type="ECO:0000256" key="5">
    <source>
        <dbReference type="ARBA" id="ARBA00023125"/>
    </source>
</evidence>
<evidence type="ECO:0000256" key="9">
    <source>
        <dbReference type="RuleBase" id="RU369094"/>
    </source>
</evidence>
<dbReference type="Pfam" id="PF02701">
    <property type="entry name" value="Zn_ribbon_Dof"/>
    <property type="match status" value="1"/>
</dbReference>
<name>A0A830DH73_9LAMI</name>
<dbReference type="Proteomes" id="UP000653305">
    <property type="component" value="Unassembled WGS sequence"/>
</dbReference>
<comment type="subcellular location">
    <subcellularLocation>
        <location evidence="8 9">Nucleus</location>
    </subcellularLocation>
</comment>
<dbReference type="EMBL" id="BMAC01001647">
    <property type="protein sequence ID" value="GFQ07645.1"/>
    <property type="molecule type" value="Genomic_DNA"/>
</dbReference>
<evidence type="ECO:0000259" key="11">
    <source>
        <dbReference type="PROSITE" id="PS50884"/>
    </source>
</evidence>
<dbReference type="InterPro" id="IPR003851">
    <property type="entry name" value="Znf_Dof"/>
</dbReference>
<proteinExistence type="predicted"/>
<evidence type="ECO:0000313" key="12">
    <source>
        <dbReference type="EMBL" id="GFQ07645.1"/>
    </source>
</evidence>
<protein>
    <recommendedName>
        <fullName evidence="9">Dof zinc finger protein</fullName>
    </recommendedName>
</protein>
<evidence type="ECO:0000256" key="3">
    <source>
        <dbReference type="ARBA" id="ARBA00022833"/>
    </source>
</evidence>
<evidence type="ECO:0000256" key="1">
    <source>
        <dbReference type="ARBA" id="ARBA00022723"/>
    </source>
</evidence>
<keyword evidence="2 8" id="KW-0863">Zinc-finger</keyword>
<gene>
    <name evidence="12" type="ORF">PHJA_002908600</name>
</gene>
<evidence type="ECO:0000256" key="2">
    <source>
        <dbReference type="ARBA" id="ARBA00022771"/>
    </source>
</evidence>
<keyword evidence="3 9" id="KW-0862">Zinc</keyword>
<dbReference type="AlphaFoldDB" id="A0A830DH73"/>
<keyword evidence="1 9" id="KW-0479">Metal-binding</keyword>
<comment type="function">
    <text evidence="9">Transcription factor that binds specifically to a 5'-AA[AG]G-3' consensus core sequence.</text>
</comment>
<dbReference type="GO" id="GO:0008270">
    <property type="term" value="F:zinc ion binding"/>
    <property type="evidence" value="ECO:0007669"/>
    <property type="project" value="UniProtKB-KW"/>
</dbReference>
<keyword evidence="5 8" id="KW-0238">DNA-binding</keyword>
<reference evidence="12" key="1">
    <citation type="submission" date="2020-07" db="EMBL/GenBank/DDBJ databases">
        <title>Ethylene signaling mediates host invasion by parasitic plants.</title>
        <authorList>
            <person name="Yoshida S."/>
        </authorList>
    </citation>
    <scope>NUCLEOTIDE SEQUENCE</scope>
    <source>
        <strain evidence="12">Okayama</strain>
    </source>
</reference>
<dbReference type="GO" id="GO:0005634">
    <property type="term" value="C:nucleus"/>
    <property type="evidence" value="ECO:0007669"/>
    <property type="project" value="UniProtKB-SubCell"/>
</dbReference>
<organism evidence="12 13">
    <name type="scientific">Phtheirospermum japonicum</name>
    <dbReference type="NCBI Taxonomy" id="374723"/>
    <lineage>
        <taxon>Eukaryota</taxon>
        <taxon>Viridiplantae</taxon>
        <taxon>Streptophyta</taxon>
        <taxon>Embryophyta</taxon>
        <taxon>Tracheophyta</taxon>
        <taxon>Spermatophyta</taxon>
        <taxon>Magnoliopsida</taxon>
        <taxon>eudicotyledons</taxon>
        <taxon>Gunneridae</taxon>
        <taxon>Pentapetalae</taxon>
        <taxon>asterids</taxon>
        <taxon>lamiids</taxon>
        <taxon>Lamiales</taxon>
        <taxon>Orobanchaceae</taxon>
        <taxon>Orobanchaceae incertae sedis</taxon>
        <taxon>Phtheirospermum</taxon>
    </lineage>
</organism>
<feature type="domain" description="Dof-type" evidence="11">
    <location>
        <begin position="5"/>
        <end position="59"/>
    </location>
</feature>
<dbReference type="PROSITE" id="PS50884">
    <property type="entry name" value="ZF_DOF_2"/>
    <property type="match status" value="1"/>
</dbReference>
<keyword evidence="4 9" id="KW-0805">Transcription regulation</keyword>
<evidence type="ECO:0000256" key="7">
    <source>
        <dbReference type="ARBA" id="ARBA00023242"/>
    </source>
</evidence>
<evidence type="ECO:0000256" key="8">
    <source>
        <dbReference type="PROSITE-ProRule" id="PRU00071"/>
    </source>
</evidence>
<evidence type="ECO:0000256" key="4">
    <source>
        <dbReference type="ARBA" id="ARBA00023015"/>
    </source>
</evidence>
<dbReference type="OrthoDB" id="1927254at2759"/>
<dbReference type="PANTHER" id="PTHR31992">
    <property type="entry name" value="DOF ZINC FINGER PROTEIN DOF1.4-RELATED"/>
    <property type="match status" value="1"/>
</dbReference>
<dbReference type="PROSITE" id="PS01361">
    <property type="entry name" value="ZF_DOF_1"/>
    <property type="match status" value="1"/>
</dbReference>
<dbReference type="GO" id="GO:0003677">
    <property type="term" value="F:DNA binding"/>
    <property type="evidence" value="ECO:0007669"/>
    <property type="project" value="UniProtKB-UniRule"/>
</dbReference>
<keyword evidence="6 9" id="KW-0804">Transcription</keyword>
<evidence type="ECO:0000256" key="10">
    <source>
        <dbReference type="SAM" id="MobiDB-lite"/>
    </source>
</evidence>
<keyword evidence="13" id="KW-1185">Reference proteome</keyword>
<feature type="region of interest" description="Disordered" evidence="10">
    <location>
        <begin position="50"/>
        <end position="83"/>
    </location>
</feature>
<comment type="caution">
    <text evidence="12">The sequence shown here is derived from an EMBL/GenBank/DDBJ whole genome shotgun (WGS) entry which is preliminary data.</text>
</comment>
<dbReference type="InterPro" id="IPR045174">
    <property type="entry name" value="Dof"/>
</dbReference>
<feature type="compositionally biased region" description="Basic residues" evidence="10">
    <location>
        <begin position="54"/>
        <end position="63"/>
    </location>
</feature>
<keyword evidence="7 8" id="KW-0539">Nucleus</keyword>
<dbReference type="GO" id="GO:0003700">
    <property type="term" value="F:DNA-binding transcription factor activity"/>
    <property type="evidence" value="ECO:0007669"/>
    <property type="project" value="UniProtKB-UniRule"/>
</dbReference>
<evidence type="ECO:0000256" key="6">
    <source>
        <dbReference type="ARBA" id="ARBA00023163"/>
    </source>
</evidence>
<evidence type="ECO:0000313" key="13">
    <source>
        <dbReference type="Proteomes" id="UP000653305"/>
    </source>
</evidence>
<sequence length="252" mass="27730">MENPLKCPRCSSCNTKFCYYNNYSLSQPRHFCKACKRYWTRGGTLRSVPVGGGCRRKNKRPKRAPPPPPPPSAAAAEKPSVQQTDTDLANPLFNYMFSGLGSTRVSSRTVGFDHQAQMINGLGLRFSSELMVSHENYENGLNCSDPILFGSSSDFAPTSTMSSLLASRLGLKDFEATNEFPGLMRYEDMRVPGENGVIVGKERGEIGFGLNPTHIEQINYNSSDHSPLLWTTTNGADWFDPSNIGSSVTSLI</sequence>